<sequence>MPPLSPDATEFTFLFSSKSFISTSSLFMQLKETGEIWNLIKWVDFNSSGTSDLSTLLISSPTRPSVNDTESPTITVFFFFFLRRISRTTLISSLLEEAAPEKEHTGALFSGEKRSEGWNSEA</sequence>
<evidence type="ECO:0000313" key="2">
    <source>
        <dbReference type="EMBL" id="WVZ10948.1"/>
    </source>
</evidence>
<keyword evidence="3" id="KW-1185">Reference proteome</keyword>
<dbReference type="AlphaFoldDB" id="A0AAQ3NL63"/>
<dbReference type="EMBL" id="CP144696">
    <property type="protein sequence ID" value="WVZ10948.1"/>
    <property type="molecule type" value="Genomic_DNA"/>
</dbReference>
<organism evidence="2 3">
    <name type="scientific">Vigna mungo</name>
    <name type="common">Black gram</name>
    <name type="synonym">Phaseolus mungo</name>
    <dbReference type="NCBI Taxonomy" id="3915"/>
    <lineage>
        <taxon>Eukaryota</taxon>
        <taxon>Viridiplantae</taxon>
        <taxon>Streptophyta</taxon>
        <taxon>Embryophyta</taxon>
        <taxon>Tracheophyta</taxon>
        <taxon>Spermatophyta</taxon>
        <taxon>Magnoliopsida</taxon>
        <taxon>eudicotyledons</taxon>
        <taxon>Gunneridae</taxon>
        <taxon>Pentapetalae</taxon>
        <taxon>rosids</taxon>
        <taxon>fabids</taxon>
        <taxon>Fabales</taxon>
        <taxon>Fabaceae</taxon>
        <taxon>Papilionoideae</taxon>
        <taxon>50 kb inversion clade</taxon>
        <taxon>NPAAA clade</taxon>
        <taxon>indigoferoid/millettioid clade</taxon>
        <taxon>Phaseoleae</taxon>
        <taxon>Vigna</taxon>
    </lineage>
</organism>
<reference evidence="2 3" key="1">
    <citation type="journal article" date="2023" name="Life. Sci Alliance">
        <title>Evolutionary insights into 3D genome organization and epigenetic landscape of Vigna mungo.</title>
        <authorList>
            <person name="Junaid A."/>
            <person name="Singh B."/>
            <person name="Bhatia S."/>
        </authorList>
    </citation>
    <scope>NUCLEOTIDE SEQUENCE [LARGE SCALE GENOMIC DNA]</scope>
    <source>
        <strain evidence="2">Urdbean</strain>
    </source>
</reference>
<feature type="compositionally biased region" description="Basic and acidic residues" evidence="1">
    <location>
        <begin position="102"/>
        <end position="116"/>
    </location>
</feature>
<gene>
    <name evidence="2" type="ORF">V8G54_015478</name>
</gene>
<proteinExistence type="predicted"/>
<feature type="region of interest" description="Disordered" evidence="1">
    <location>
        <begin position="102"/>
        <end position="122"/>
    </location>
</feature>
<dbReference type="Proteomes" id="UP001374535">
    <property type="component" value="Chromosome 5"/>
</dbReference>
<evidence type="ECO:0000256" key="1">
    <source>
        <dbReference type="SAM" id="MobiDB-lite"/>
    </source>
</evidence>
<name>A0AAQ3NL63_VIGMU</name>
<evidence type="ECO:0000313" key="3">
    <source>
        <dbReference type="Proteomes" id="UP001374535"/>
    </source>
</evidence>
<protein>
    <submittedName>
        <fullName evidence="2">Uncharacterized protein</fullName>
    </submittedName>
</protein>
<accession>A0AAQ3NL63</accession>